<gene>
    <name evidence="2" type="ORF">GXN76_02020</name>
</gene>
<keyword evidence="1" id="KW-0472">Membrane</keyword>
<dbReference type="KEGG" id="kpul:GXN76_02020"/>
<organism evidence="2 3">
    <name type="scientific">Kroppenstedtia pulmonis</name>
    <dbReference type="NCBI Taxonomy" id="1380685"/>
    <lineage>
        <taxon>Bacteria</taxon>
        <taxon>Bacillati</taxon>
        <taxon>Bacillota</taxon>
        <taxon>Bacilli</taxon>
        <taxon>Bacillales</taxon>
        <taxon>Thermoactinomycetaceae</taxon>
        <taxon>Kroppenstedtia</taxon>
    </lineage>
</organism>
<dbReference type="Pfam" id="PF12642">
    <property type="entry name" value="TpcC"/>
    <property type="match status" value="1"/>
</dbReference>
<dbReference type="Proteomes" id="UP000503088">
    <property type="component" value="Chromosome"/>
</dbReference>
<evidence type="ECO:0000313" key="2">
    <source>
        <dbReference type="EMBL" id="QKG83364.1"/>
    </source>
</evidence>
<sequence length="273" mass="31012">MKVQYVNSRKSRWMYWMLLILIFTALVSLILVFLFVPRPVAQPQSPDIVVQTHDVGVSSFARKFTFPWIEGDVETVNNDYAAKGFEFKKEDLSESNGQKAVYAEVADTYSQGEGKEVAVVEVHVQPEKGDKYRLFVTVPVIAQNGRYGIYDYPAIIPPPKRAAAPTESIVGSSLDSQDEKAVTEVIQRFFRFYSEGQEEDLKLLFADQKDRKGLSGRFEGMKEIEVHGEGKDKAQVNATVRMKVGDISSLLRFQFKMKKNGNEWKIIDTIPRI</sequence>
<dbReference type="AlphaFoldDB" id="A0A7D3XH70"/>
<evidence type="ECO:0000313" key="3">
    <source>
        <dbReference type="Proteomes" id="UP000503088"/>
    </source>
</evidence>
<name>A0A7D3XH70_9BACL</name>
<keyword evidence="1" id="KW-1133">Transmembrane helix</keyword>
<dbReference type="CDD" id="cd16428">
    <property type="entry name" value="TcpC_C"/>
    <property type="match status" value="1"/>
</dbReference>
<dbReference type="Gene3D" id="3.10.450.540">
    <property type="match status" value="1"/>
</dbReference>
<evidence type="ECO:0000256" key="1">
    <source>
        <dbReference type="SAM" id="Phobius"/>
    </source>
</evidence>
<dbReference type="InterPro" id="IPR035628">
    <property type="entry name" value="TcpC_C"/>
</dbReference>
<keyword evidence="3" id="KW-1185">Reference proteome</keyword>
<reference evidence="2 3" key="1">
    <citation type="submission" date="2020-01" db="EMBL/GenBank/DDBJ databases">
        <authorList>
            <person name="Gulvik C.A."/>
            <person name="Batra D.G."/>
        </authorList>
    </citation>
    <scope>NUCLEOTIDE SEQUENCE [LARGE SCALE GENOMIC DNA]</scope>
    <source>
        <strain evidence="2 3">W9323</strain>
    </source>
</reference>
<proteinExistence type="predicted"/>
<protein>
    <submittedName>
        <fullName evidence="2">Conjugal transfer protein</fullName>
    </submittedName>
</protein>
<dbReference type="RefSeq" id="WP_173219983.1">
    <property type="nucleotide sequence ID" value="NZ_CP048104.1"/>
</dbReference>
<accession>A0A7D3XH70</accession>
<feature type="transmembrane region" description="Helical" evidence="1">
    <location>
        <begin position="12"/>
        <end position="36"/>
    </location>
</feature>
<dbReference type="EMBL" id="CP048104">
    <property type="protein sequence ID" value="QKG83364.1"/>
    <property type="molecule type" value="Genomic_DNA"/>
</dbReference>
<dbReference type="InterPro" id="IPR024735">
    <property type="entry name" value="TcpC"/>
</dbReference>
<keyword evidence="1" id="KW-0812">Transmembrane</keyword>